<dbReference type="SUPFAM" id="SSF54427">
    <property type="entry name" value="NTF2-like"/>
    <property type="match status" value="1"/>
</dbReference>
<dbReference type="NCBIfam" id="NF002486">
    <property type="entry name" value="PRK01752.1"/>
    <property type="match status" value="1"/>
</dbReference>
<dbReference type="Pfam" id="PF02810">
    <property type="entry name" value="SEC-C"/>
    <property type="match status" value="2"/>
</dbReference>
<reference evidence="4" key="1">
    <citation type="submission" date="2022-10" db="EMBL/GenBank/DDBJ databases">
        <authorList>
            <person name="Boutroux M."/>
        </authorList>
    </citation>
    <scope>NUCLEOTIDE SEQUENCE</scope>
    <source>
        <strain evidence="4">51.81</strain>
    </source>
</reference>
<dbReference type="InterPro" id="IPR048469">
    <property type="entry name" value="YchJ-like_M"/>
</dbReference>
<dbReference type="PANTHER" id="PTHR33747:SF1">
    <property type="entry name" value="ADENYLATE CYCLASE-ASSOCIATED CAP C-TERMINAL DOMAIN-CONTAINING PROTEIN"/>
    <property type="match status" value="1"/>
</dbReference>
<evidence type="ECO:0000256" key="1">
    <source>
        <dbReference type="ARBA" id="ARBA00010839"/>
    </source>
</evidence>
<evidence type="ECO:0000313" key="6">
    <source>
        <dbReference type="Proteomes" id="UP001149607"/>
    </source>
</evidence>
<gene>
    <name evidence="4" type="ORF">ORY91_000349</name>
    <name evidence="5" type="ORF">V9W64_01115</name>
</gene>
<dbReference type="EMBL" id="CP146598">
    <property type="protein sequence ID" value="WWY03382.1"/>
    <property type="molecule type" value="Genomic_DNA"/>
</dbReference>
<dbReference type="Gene3D" id="3.10.450.50">
    <property type="match status" value="1"/>
</dbReference>
<dbReference type="PANTHER" id="PTHR33747">
    <property type="entry name" value="UPF0225 PROTEIN SCO1677"/>
    <property type="match status" value="1"/>
</dbReference>
<proteinExistence type="inferred from homology"/>
<evidence type="ECO:0000313" key="4">
    <source>
        <dbReference type="EMBL" id="MDD9326975.1"/>
    </source>
</evidence>
<dbReference type="Pfam" id="PF17775">
    <property type="entry name" value="YchJ_M-like"/>
    <property type="match status" value="1"/>
</dbReference>
<dbReference type="EMBL" id="JAPQFL010000001">
    <property type="protein sequence ID" value="MDD9326975.1"/>
    <property type="molecule type" value="Genomic_DNA"/>
</dbReference>
<evidence type="ECO:0000313" key="5">
    <source>
        <dbReference type="EMBL" id="WWY03382.1"/>
    </source>
</evidence>
<organism evidence="4">
    <name type="scientific">Neisseria leonii</name>
    <dbReference type="NCBI Taxonomy" id="2995413"/>
    <lineage>
        <taxon>Bacteria</taxon>
        <taxon>Pseudomonadati</taxon>
        <taxon>Pseudomonadota</taxon>
        <taxon>Betaproteobacteria</taxon>
        <taxon>Neisseriales</taxon>
        <taxon>Neisseriaceae</taxon>
        <taxon>Neisseria</taxon>
    </lineage>
</organism>
<evidence type="ECO:0000256" key="2">
    <source>
        <dbReference type="HAMAP-Rule" id="MF_00612"/>
    </source>
</evidence>
<name>A0A9X4E014_9NEIS</name>
<feature type="domain" description="YchJ-like middle NTF2-like" evidence="3">
    <location>
        <begin position="29"/>
        <end position="126"/>
    </location>
</feature>
<reference evidence="5" key="2">
    <citation type="submission" date="2024-02" db="EMBL/GenBank/DDBJ databases">
        <title>Neisseria leonii sp. nov.</title>
        <authorList>
            <person name="Boutroux M."/>
            <person name="Favre-Rochex S."/>
            <person name="Gorgette O."/>
            <person name="Touak G."/>
            <person name="Muhle E."/>
            <person name="Chesneau O."/>
            <person name="Clermont D."/>
            <person name="Rahi P."/>
        </authorList>
    </citation>
    <scope>NUCLEOTIDE SEQUENCE</scope>
    <source>
        <strain evidence="5">51.81</strain>
    </source>
</reference>
<dbReference type="AlphaFoldDB" id="A0A9X4E014"/>
<protein>
    <recommendedName>
        <fullName evidence="2">UPF0225 protein ORY91_000349</fullName>
    </recommendedName>
</protein>
<dbReference type="InterPro" id="IPR032710">
    <property type="entry name" value="NTF2-like_dom_sf"/>
</dbReference>
<dbReference type="InterPro" id="IPR023006">
    <property type="entry name" value="YchJ-like"/>
</dbReference>
<dbReference type="Proteomes" id="UP001149607">
    <property type="component" value="Chromosome"/>
</dbReference>
<dbReference type="InterPro" id="IPR004027">
    <property type="entry name" value="SEC_C_motif"/>
</dbReference>
<dbReference type="SUPFAM" id="SSF103642">
    <property type="entry name" value="Sec-C motif"/>
    <property type="match status" value="1"/>
</dbReference>
<comment type="similarity">
    <text evidence="1 2">Belongs to the UPF0225 family.</text>
</comment>
<dbReference type="HAMAP" id="MF_00612">
    <property type="entry name" value="UPF0225"/>
    <property type="match status" value="1"/>
</dbReference>
<sequence length="160" mass="17618">MTMPCPCGTAQPYADCCAPLHQNRHPATNAEALMRSRYSAYTLGETGYIRDTTVPAQQPLLDMPAITRYSRDSEWLGLTVLHHIPDAGKNHARVVFEARFRAGGETHCHREDSAFVCIGGRWYFIDPTVALPAMKSPCICGSGRKFKHCCGGRLKNAAHG</sequence>
<accession>A0A9X4E014</accession>
<dbReference type="NCBIfam" id="NF001213">
    <property type="entry name" value="PRK00183.1"/>
    <property type="match status" value="1"/>
</dbReference>
<keyword evidence="6" id="KW-1185">Reference proteome</keyword>
<evidence type="ECO:0000259" key="3">
    <source>
        <dbReference type="Pfam" id="PF17775"/>
    </source>
</evidence>